<dbReference type="Proteomes" id="UP000308600">
    <property type="component" value="Unassembled WGS sequence"/>
</dbReference>
<evidence type="ECO:0000313" key="1">
    <source>
        <dbReference type="EMBL" id="TFK69746.1"/>
    </source>
</evidence>
<name>A0ACD3AVU7_9AGAR</name>
<gene>
    <name evidence="1" type="ORF">BDN72DRAFT_959352</name>
</gene>
<protein>
    <submittedName>
        <fullName evidence="1">Uncharacterized protein</fullName>
    </submittedName>
</protein>
<feature type="non-terminal residue" evidence="1">
    <location>
        <position position="108"/>
    </location>
</feature>
<reference evidence="1 2" key="1">
    <citation type="journal article" date="2019" name="Nat. Ecol. Evol.">
        <title>Megaphylogeny resolves global patterns of mushroom evolution.</title>
        <authorList>
            <person name="Varga T."/>
            <person name="Krizsan K."/>
            <person name="Foldi C."/>
            <person name="Dima B."/>
            <person name="Sanchez-Garcia M."/>
            <person name="Sanchez-Ramirez S."/>
            <person name="Szollosi G.J."/>
            <person name="Szarkandi J.G."/>
            <person name="Papp V."/>
            <person name="Albert L."/>
            <person name="Andreopoulos W."/>
            <person name="Angelini C."/>
            <person name="Antonin V."/>
            <person name="Barry K.W."/>
            <person name="Bougher N.L."/>
            <person name="Buchanan P."/>
            <person name="Buyck B."/>
            <person name="Bense V."/>
            <person name="Catcheside P."/>
            <person name="Chovatia M."/>
            <person name="Cooper J."/>
            <person name="Damon W."/>
            <person name="Desjardin D."/>
            <person name="Finy P."/>
            <person name="Geml J."/>
            <person name="Haridas S."/>
            <person name="Hughes K."/>
            <person name="Justo A."/>
            <person name="Karasinski D."/>
            <person name="Kautmanova I."/>
            <person name="Kiss B."/>
            <person name="Kocsube S."/>
            <person name="Kotiranta H."/>
            <person name="LaButti K.M."/>
            <person name="Lechner B.E."/>
            <person name="Liimatainen K."/>
            <person name="Lipzen A."/>
            <person name="Lukacs Z."/>
            <person name="Mihaltcheva S."/>
            <person name="Morgado L.N."/>
            <person name="Niskanen T."/>
            <person name="Noordeloos M.E."/>
            <person name="Ohm R.A."/>
            <person name="Ortiz-Santana B."/>
            <person name="Ovrebo C."/>
            <person name="Racz N."/>
            <person name="Riley R."/>
            <person name="Savchenko A."/>
            <person name="Shiryaev A."/>
            <person name="Soop K."/>
            <person name="Spirin V."/>
            <person name="Szebenyi C."/>
            <person name="Tomsovsky M."/>
            <person name="Tulloss R.E."/>
            <person name="Uehling J."/>
            <person name="Grigoriev I.V."/>
            <person name="Vagvolgyi C."/>
            <person name="Papp T."/>
            <person name="Martin F.M."/>
            <person name="Miettinen O."/>
            <person name="Hibbett D.S."/>
            <person name="Nagy L.G."/>
        </authorList>
    </citation>
    <scope>NUCLEOTIDE SEQUENCE [LARGE SCALE GENOMIC DNA]</scope>
    <source>
        <strain evidence="1 2">NL-1719</strain>
    </source>
</reference>
<evidence type="ECO:0000313" key="2">
    <source>
        <dbReference type="Proteomes" id="UP000308600"/>
    </source>
</evidence>
<accession>A0ACD3AVU7</accession>
<sequence length="108" mass="12430">MSPAQVGLLDHPDDTRRKVDEEIAELEARLISLKSYRNTLAPIARLHPEILQVIFFFAHDTSEPSHKGKTALVVTWICHDWRELACQTSNLWSHIDFTHQEWIDAAIS</sequence>
<dbReference type="EMBL" id="ML208325">
    <property type="protein sequence ID" value="TFK69746.1"/>
    <property type="molecule type" value="Genomic_DNA"/>
</dbReference>
<proteinExistence type="predicted"/>
<keyword evidence="2" id="KW-1185">Reference proteome</keyword>
<organism evidence="1 2">
    <name type="scientific">Pluteus cervinus</name>
    <dbReference type="NCBI Taxonomy" id="181527"/>
    <lineage>
        <taxon>Eukaryota</taxon>
        <taxon>Fungi</taxon>
        <taxon>Dikarya</taxon>
        <taxon>Basidiomycota</taxon>
        <taxon>Agaricomycotina</taxon>
        <taxon>Agaricomycetes</taxon>
        <taxon>Agaricomycetidae</taxon>
        <taxon>Agaricales</taxon>
        <taxon>Pluteineae</taxon>
        <taxon>Pluteaceae</taxon>
        <taxon>Pluteus</taxon>
    </lineage>
</organism>